<evidence type="ECO:0000256" key="1">
    <source>
        <dbReference type="ARBA" id="ARBA00010537"/>
    </source>
</evidence>
<dbReference type="KEGG" id="mfv:Mfer_0143"/>
<protein>
    <recommendedName>
        <fullName evidence="6">Large ribosomal subunit protein uL11</fullName>
    </recommendedName>
</protein>
<keyword evidence="3 6" id="KW-0694">RNA-binding</keyword>
<dbReference type="OrthoDB" id="8842at2157"/>
<keyword evidence="5 6" id="KW-0687">Ribonucleoprotein</keyword>
<dbReference type="SUPFAM" id="SSF54747">
    <property type="entry name" value="Ribosomal L11/L12e N-terminal domain"/>
    <property type="match status" value="1"/>
</dbReference>
<dbReference type="CDD" id="cd00349">
    <property type="entry name" value="Ribosomal_L11"/>
    <property type="match status" value="1"/>
</dbReference>
<accession>E3GXB4</accession>
<dbReference type="Proteomes" id="UP000002315">
    <property type="component" value="Chromosome"/>
</dbReference>
<evidence type="ECO:0000313" key="11">
    <source>
        <dbReference type="Proteomes" id="UP000002315"/>
    </source>
</evidence>
<dbReference type="GO" id="GO:0015934">
    <property type="term" value="C:large ribosomal subunit"/>
    <property type="evidence" value="ECO:0007669"/>
    <property type="project" value="TreeGrafter"/>
</dbReference>
<keyword evidence="11" id="KW-1185">Reference proteome</keyword>
<dbReference type="SMART" id="SM00649">
    <property type="entry name" value="RL11"/>
    <property type="match status" value="1"/>
</dbReference>
<evidence type="ECO:0000256" key="3">
    <source>
        <dbReference type="ARBA" id="ARBA00022884"/>
    </source>
</evidence>
<dbReference type="Pfam" id="PF03946">
    <property type="entry name" value="Ribosomal_L11_N"/>
    <property type="match status" value="1"/>
</dbReference>
<dbReference type="STRING" id="523846.Mfer_0143"/>
<dbReference type="FunFam" id="3.30.1550.10:FF:000007">
    <property type="entry name" value="50S ribosomal protein L11"/>
    <property type="match status" value="1"/>
</dbReference>
<dbReference type="Gene3D" id="1.10.10.250">
    <property type="entry name" value="Ribosomal protein L11, C-terminal domain"/>
    <property type="match status" value="1"/>
</dbReference>
<keyword evidence="4 6" id="KW-0689">Ribosomal protein</keyword>
<dbReference type="NCBIfam" id="NF002232">
    <property type="entry name" value="PRK01143.1"/>
    <property type="match status" value="1"/>
</dbReference>
<reference evidence="10 11" key="1">
    <citation type="journal article" date="2010" name="Stand. Genomic Sci.">
        <title>Complete genome sequence of Methanothermus fervidus type strain (V24S).</title>
        <authorList>
            <person name="Anderson I."/>
            <person name="Djao O.D."/>
            <person name="Misra M."/>
            <person name="Chertkov O."/>
            <person name="Nolan M."/>
            <person name="Lucas S."/>
            <person name="Lapidus A."/>
            <person name="Del Rio T.G."/>
            <person name="Tice H."/>
            <person name="Cheng J.F."/>
            <person name="Tapia R."/>
            <person name="Han C."/>
            <person name="Goodwin L."/>
            <person name="Pitluck S."/>
            <person name="Liolios K."/>
            <person name="Ivanova N."/>
            <person name="Mavromatis K."/>
            <person name="Mikhailova N."/>
            <person name="Pati A."/>
            <person name="Brambilla E."/>
            <person name="Chen A."/>
            <person name="Palaniappan K."/>
            <person name="Land M."/>
            <person name="Hauser L."/>
            <person name="Chang Y.J."/>
            <person name="Jeffries C.D."/>
            <person name="Sikorski J."/>
            <person name="Spring S."/>
            <person name="Rohde M."/>
            <person name="Eichinger K."/>
            <person name="Huber H."/>
            <person name="Wirth R."/>
            <person name="Goker M."/>
            <person name="Detter J.C."/>
            <person name="Woyke T."/>
            <person name="Bristow J."/>
            <person name="Eisen J.A."/>
            <person name="Markowitz V."/>
            <person name="Hugenholtz P."/>
            <person name="Klenk H.P."/>
            <person name="Kyrpides N.C."/>
        </authorList>
    </citation>
    <scope>NUCLEOTIDE SEQUENCE [LARGE SCALE GENOMIC DNA]</scope>
    <source>
        <strain evidence="11">ATCC 43054 / DSM 2088 / JCM 10308 / V24 S</strain>
    </source>
</reference>
<evidence type="ECO:0000256" key="6">
    <source>
        <dbReference type="HAMAP-Rule" id="MF_00736"/>
    </source>
</evidence>
<comment type="subunit">
    <text evidence="6">Part of the ribosomal stalk of the 50S ribosomal subunit. Interacts with L10 and the large rRNA to form the base of the stalk. L10 forms an elongated spine to which L12 dimers bind in a sequential fashion forming a multimeric L10(L12)X complex.</text>
</comment>
<feature type="domain" description="Large ribosomal subunit protein uL11 C-terminal" evidence="8">
    <location>
        <begin position="70"/>
        <end position="137"/>
    </location>
</feature>
<dbReference type="GO" id="GO:0003735">
    <property type="term" value="F:structural constituent of ribosome"/>
    <property type="evidence" value="ECO:0007669"/>
    <property type="project" value="InterPro"/>
</dbReference>
<dbReference type="InterPro" id="IPR020785">
    <property type="entry name" value="Ribosomal_uL11_CS"/>
</dbReference>
<evidence type="ECO:0000259" key="8">
    <source>
        <dbReference type="Pfam" id="PF00298"/>
    </source>
</evidence>
<proteinExistence type="inferred from homology"/>
<dbReference type="EMBL" id="CP002278">
    <property type="protein sequence ID" value="ADP76946.1"/>
    <property type="molecule type" value="Genomic_DNA"/>
</dbReference>
<dbReference type="PROSITE" id="PS00359">
    <property type="entry name" value="RIBOSOMAL_L11"/>
    <property type="match status" value="1"/>
</dbReference>
<keyword evidence="2 6" id="KW-0699">rRNA-binding</keyword>
<dbReference type="HAMAP" id="MF_00736">
    <property type="entry name" value="Ribosomal_uL11"/>
    <property type="match status" value="1"/>
</dbReference>
<comment type="function">
    <text evidence="6">Forms part of the ribosomal stalk which helps the ribosome interact with GTP-bound translation factors.</text>
</comment>
<dbReference type="InterPro" id="IPR000911">
    <property type="entry name" value="Ribosomal_uL11"/>
</dbReference>
<dbReference type="InterPro" id="IPR036796">
    <property type="entry name" value="Ribosomal_uL11_N_sf"/>
</dbReference>
<dbReference type="InterPro" id="IPR036769">
    <property type="entry name" value="Ribosomal_uL11_C_sf"/>
</dbReference>
<comment type="similarity">
    <text evidence="1 6 7">Belongs to the universal ribosomal protein uL11 family.</text>
</comment>
<dbReference type="GO" id="GO:0006412">
    <property type="term" value="P:translation"/>
    <property type="evidence" value="ECO:0007669"/>
    <property type="project" value="UniProtKB-UniRule"/>
</dbReference>
<dbReference type="PANTHER" id="PTHR11661:SF1">
    <property type="entry name" value="LARGE RIBOSOMAL SUBUNIT PROTEIN UL11M"/>
    <property type="match status" value="1"/>
</dbReference>
<evidence type="ECO:0000256" key="2">
    <source>
        <dbReference type="ARBA" id="ARBA00022730"/>
    </source>
</evidence>
<dbReference type="Gene3D" id="3.30.1550.10">
    <property type="entry name" value="Ribosomal protein L11/L12, N-terminal domain"/>
    <property type="match status" value="1"/>
</dbReference>
<dbReference type="InterPro" id="IPR020783">
    <property type="entry name" value="Ribosomal_uL11_C"/>
</dbReference>
<dbReference type="GO" id="GO:0070180">
    <property type="term" value="F:large ribosomal subunit rRNA binding"/>
    <property type="evidence" value="ECO:0007669"/>
    <property type="project" value="UniProtKB-UniRule"/>
</dbReference>
<dbReference type="Pfam" id="PF00298">
    <property type="entry name" value="Ribosomal_L11"/>
    <property type="match status" value="1"/>
</dbReference>
<evidence type="ECO:0000259" key="9">
    <source>
        <dbReference type="Pfam" id="PF03946"/>
    </source>
</evidence>
<dbReference type="PANTHER" id="PTHR11661">
    <property type="entry name" value="60S RIBOSOMAL PROTEIN L12"/>
    <property type="match status" value="1"/>
</dbReference>
<dbReference type="SUPFAM" id="SSF46906">
    <property type="entry name" value="Ribosomal protein L11, C-terminal domain"/>
    <property type="match status" value="1"/>
</dbReference>
<dbReference type="AlphaFoldDB" id="E3GXB4"/>
<organism evidence="10 11">
    <name type="scientific">Methanothermus fervidus (strain ATCC 43054 / DSM 2088 / JCM 10308 / V24 S)</name>
    <dbReference type="NCBI Taxonomy" id="523846"/>
    <lineage>
        <taxon>Archaea</taxon>
        <taxon>Methanobacteriati</taxon>
        <taxon>Methanobacteriota</taxon>
        <taxon>Methanomada group</taxon>
        <taxon>Methanobacteria</taxon>
        <taxon>Methanobacteriales</taxon>
        <taxon>Methanothermaceae</taxon>
        <taxon>Methanothermus</taxon>
    </lineage>
</organism>
<dbReference type="InterPro" id="IPR020784">
    <property type="entry name" value="Ribosomal_uL11_N"/>
</dbReference>
<sequence length="160" mass="17397">MPKETVEVLIEGGKATPGPPLGPSLGPYGVNIKEVVDEINKKTADFKGMKVPVKVIIDTETREFEIKVGTPPTSALIMNELNIEKGSSDPGAEKVGDLSIKQVIKIAKMKFDSLLAKDYKAAAKEILGTCLSMGVTVEGKDPREVQKEIDEGKYDEFFEE</sequence>
<evidence type="ECO:0000256" key="5">
    <source>
        <dbReference type="ARBA" id="ARBA00023274"/>
    </source>
</evidence>
<name>E3GXB4_METFV</name>
<dbReference type="HOGENOM" id="CLU_074237_4_0_2"/>
<evidence type="ECO:0000313" key="10">
    <source>
        <dbReference type="EMBL" id="ADP76946.1"/>
    </source>
</evidence>
<gene>
    <name evidence="6" type="primary">rpl11</name>
    <name evidence="10" type="ordered locus">Mfer_0143</name>
</gene>
<evidence type="ECO:0000256" key="7">
    <source>
        <dbReference type="RuleBase" id="RU003978"/>
    </source>
</evidence>
<dbReference type="FunFam" id="1.10.10.250:FF:000006">
    <property type="entry name" value="50S ribosomal protein L11"/>
    <property type="match status" value="1"/>
</dbReference>
<evidence type="ECO:0000256" key="4">
    <source>
        <dbReference type="ARBA" id="ARBA00022980"/>
    </source>
</evidence>
<feature type="domain" description="Large ribosomal subunit protein uL11 N-terminal" evidence="9">
    <location>
        <begin position="6"/>
        <end position="64"/>
    </location>
</feature>